<dbReference type="InterPro" id="IPR007387">
    <property type="entry name" value="TRAP_DctQ"/>
</dbReference>
<evidence type="ECO:0000313" key="13">
    <source>
        <dbReference type="Proteomes" id="UP000266273"/>
    </source>
</evidence>
<dbReference type="OrthoDB" id="9794346at2"/>
<dbReference type="RefSeq" id="WP_119060507.1">
    <property type="nucleotide sequence ID" value="NZ_QXDF01000001.1"/>
</dbReference>
<feature type="transmembrane region" description="Helical" evidence="9">
    <location>
        <begin position="112"/>
        <end position="130"/>
    </location>
</feature>
<evidence type="ECO:0000256" key="10">
    <source>
        <dbReference type="SAM" id="MobiDB-lite"/>
    </source>
</evidence>
<feature type="transmembrane region" description="Helical" evidence="9">
    <location>
        <begin position="45"/>
        <end position="64"/>
    </location>
</feature>
<evidence type="ECO:0000313" key="12">
    <source>
        <dbReference type="EMBL" id="RIA55627.1"/>
    </source>
</evidence>
<organism evidence="12 13">
    <name type="scientific">Dichotomicrobium thermohalophilum</name>
    <dbReference type="NCBI Taxonomy" id="933063"/>
    <lineage>
        <taxon>Bacteria</taxon>
        <taxon>Pseudomonadati</taxon>
        <taxon>Pseudomonadota</taxon>
        <taxon>Alphaproteobacteria</taxon>
        <taxon>Hyphomicrobiales</taxon>
        <taxon>Hyphomicrobiaceae</taxon>
        <taxon>Dichotomicrobium</taxon>
    </lineage>
</organism>
<dbReference type="AlphaFoldDB" id="A0A397Q7Z3"/>
<dbReference type="Proteomes" id="UP000266273">
    <property type="component" value="Unassembled WGS sequence"/>
</dbReference>
<keyword evidence="13" id="KW-1185">Reference proteome</keyword>
<dbReference type="GO" id="GO:0005886">
    <property type="term" value="C:plasma membrane"/>
    <property type="evidence" value="ECO:0007669"/>
    <property type="project" value="UniProtKB-SubCell"/>
</dbReference>
<dbReference type="InterPro" id="IPR055348">
    <property type="entry name" value="DctQ"/>
</dbReference>
<evidence type="ECO:0000259" key="11">
    <source>
        <dbReference type="Pfam" id="PF04290"/>
    </source>
</evidence>
<dbReference type="PANTHER" id="PTHR35011">
    <property type="entry name" value="2,3-DIKETO-L-GULONATE TRAP TRANSPORTER SMALL PERMEASE PROTEIN YIAM"/>
    <property type="match status" value="1"/>
</dbReference>
<gene>
    <name evidence="12" type="ORF">BXY53_0697</name>
</gene>
<evidence type="ECO:0000256" key="2">
    <source>
        <dbReference type="ARBA" id="ARBA00022448"/>
    </source>
</evidence>
<feature type="region of interest" description="Disordered" evidence="10">
    <location>
        <begin position="1"/>
        <end position="20"/>
    </location>
</feature>
<accession>A0A397Q7Z3</accession>
<keyword evidence="3" id="KW-1003">Cell membrane</keyword>
<keyword evidence="2 9" id="KW-0813">Transport</keyword>
<protein>
    <recommendedName>
        <fullName evidence="9">TRAP transporter small permease protein</fullName>
    </recommendedName>
</protein>
<dbReference type="GO" id="GO:0022857">
    <property type="term" value="F:transmembrane transporter activity"/>
    <property type="evidence" value="ECO:0007669"/>
    <property type="project" value="UniProtKB-UniRule"/>
</dbReference>
<comment type="function">
    <text evidence="9">Part of the tripartite ATP-independent periplasmic (TRAP) transport system.</text>
</comment>
<name>A0A397Q7Z3_9HYPH</name>
<evidence type="ECO:0000256" key="7">
    <source>
        <dbReference type="ARBA" id="ARBA00023136"/>
    </source>
</evidence>
<feature type="transmembrane region" description="Helical" evidence="9">
    <location>
        <begin position="76"/>
        <end position="92"/>
    </location>
</feature>
<comment type="similarity">
    <text evidence="8 9">Belongs to the TRAP transporter small permease family.</text>
</comment>
<evidence type="ECO:0000256" key="8">
    <source>
        <dbReference type="ARBA" id="ARBA00038436"/>
    </source>
</evidence>
<comment type="caution">
    <text evidence="12">The sequence shown here is derived from an EMBL/GenBank/DDBJ whole genome shotgun (WGS) entry which is preliminary data.</text>
</comment>
<evidence type="ECO:0000256" key="6">
    <source>
        <dbReference type="ARBA" id="ARBA00022989"/>
    </source>
</evidence>
<evidence type="ECO:0000256" key="4">
    <source>
        <dbReference type="ARBA" id="ARBA00022519"/>
    </source>
</evidence>
<reference evidence="12 13" key="1">
    <citation type="submission" date="2018-08" db="EMBL/GenBank/DDBJ databases">
        <title>Genomic Encyclopedia of Archaeal and Bacterial Type Strains, Phase II (KMG-II): from individual species to whole genera.</title>
        <authorList>
            <person name="Goeker M."/>
        </authorList>
    </citation>
    <scope>NUCLEOTIDE SEQUENCE [LARGE SCALE GENOMIC DNA]</scope>
    <source>
        <strain evidence="12 13">DSM 5002</strain>
    </source>
</reference>
<keyword evidence="6 9" id="KW-1133">Transmembrane helix</keyword>
<evidence type="ECO:0000256" key="9">
    <source>
        <dbReference type="RuleBase" id="RU369079"/>
    </source>
</evidence>
<keyword evidence="4 9" id="KW-0997">Cell inner membrane</keyword>
<sequence>MSEQQDPSTPPPHGGVPAHHTEFPSNPISGAIDTVIDRVGFLFSWLWVVVVGVILYAVIGRYAFGQGSVMLEEIEWHLAGAAWLIGLSYTLVSDDHVRVDVLHEHFSLRTQAWVEMLGLLLLLIPFLIIAQDSMIPYFWSSFLQGEESQAPAGLPARWALKFFLPLAFGLLLLAALSRLLKCTTLLFGWPRPRRQDNTR</sequence>
<feature type="transmembrane region" description="Helical" evidence="9">
    <location>
        <begin position="162"/>
        <end position="180"/>
    </location>
</feature>
<comment type="subunit">
    <text evidence="9">The complex comprises the extracytoplasmic solute receptor protein and the two transmembrane proteins.</text>
</comment>
<proteinExistence type="inferred from homology"/>
<comment type="subcellular location">
    <subcellularLocation>
        <location evidence="1 9">Cell inner membrane</location>
        <topology evidence="1 9">Multi-pass membrane protein</topology>
    </subcellularLocation>
</comment>
<evidence type="ECO:0000256" key="3">
    <source>
        <dbReference type="ARBA" id="ARBA00022475"/>
    </source>
</evidence>
<dbReference type="Pfam" id="PF04290">
    <property type="entry name" value="DctQ"/>
    <property type="match status" value="1"/>
</dbReference>
<keyword evidence="5 9" id="KW-0812">Transmembrane</keyword>
<dbReference type="EMBL" id="QXDF01000001">
    <property type="protein sequence ID" value="RIA55627.1"/>
    <property type="molecule type" value="Genomic_DNA"/>
</dbReference>
<dbReference type="PANTHER" id="PTHR35011:SF4">
    <property type="entry name" value="SLL1102 PROTEIN"/>
    <property type="match status" value="1"/>
</dbReference>
<feature type="domain" description="Tripartite ATP-independent periplasmic transporters DctQ component" evidence="11">
    <location>
        <begin position="51"/>
        <end position="182"/>
    </location>
</feature>
<evidence type="ECO:0000256" key="5">
    <source>
        <dbReference type="ARBA" id="ARBA00022692"/>
    </source>
</evidence>
<evidence type="ECO:0000256" key="1">
    <source>
        <dbReference type="ARBA" id="ARBA00004429"/>
    </source>
</evidence>
<keyword evidence="7 9" id="KW-0472">Membrane</keyword>